<feature type="active site" description="Charge relay system" evidence="7">
    <location>
        <position position="883"/>
    </location>
</feature>
<dbReference type="InterPro" id="IPR036852">
    <property type="entry name" value="Peptidase_S8/S53_dom_sf"/>
</dbReference>
<dbReference type="Proteomes" id="UP000283530">
    <property type="component" value="Unassembled WGS sequence"/>
</dbReference>
<dbReference type="InterPro" id="IPR010259">
    <property type="entry name" value="S8pro/Inhibitor_I9"/>
</dbReference>
<dbReference type="InterPro" id="IPR045051">
    <property type="entry name" value="SBT"/>
</dbReference>
<dbReference type="FunFam" id="3.30.70.80:FF:000002">
    <property type="entry name" value="Subtilisin-like protease SBT5.3"/>
    <property type="match status" value="1"/>
</dbReference>
<evidence type="ECO:0000259" key="9">
    <source>
        <dbReference type="Pfam" id="PF05922"/>
    </source>
</evidence>
<keyword evidence="4 7" id="KW-0378">Hydrolase</keyword>
<dbReference type="EMBL" id="QPKB01000007">
    <property type="protein sequence ID" value="RWR89549.1"/>
    <property type="molecule type" value="Genomic_DNA"/>
</dbReference>
<dbReference type="Gene3D" id="3.40.50.200">
    <property type="entry name" value="Peptidase S8/S53 domain"/>
    <property type="match status" value="3"/>
</dbReference>
<feature type="active site" description="Charge relay system" evidence="7">
    <location>
        <position position="1268"/>
    </location>
</feature>
<dbReference type="Gene3D" id="2.60.40.2310">
    <property type="match status" value="3"/>
</dbReference>
<dbReference type="InterPro" id="IPR015500">
    <property type="entry name" value="Peptidase_S8_subtilisin-rel"/>
</dbReference>
<keyword evidence="12" id="KW-1185">Reference proteome</keyword>
<feature type="domain" description="Inhibitor I9" evidence="9">
    <location>
        <begin position="57"/>
        <end position="110"/>
    </location>
</feature>
<protein>
    <submittedName>
        <fullName evidence="11">Peptidase S8/S53 domain-containing protein</fullName>
    </submittedName>
</protein>
<feature type="domain" description="Peptidase S8/S53" evidence="8">
    <location>
        <begin position="874"/>
        <end position="1299"/>
    </location>
</feature>
<keyword evidence="2 7" id="KW-0645">Protease</keyword>
<feature type="domain" description="Inhibitor I9" evidence="9">
    <location>
        <begin position="1473"/>
        <end position="1522"/>
    </location>
</feature>
<evidence type="ECO:0000256" key="4">
    <source>
        <dbReference type="ARBA" id="ARBA00022801"/>
    </source>
</evidence>
<gene>
    <name evidence="11" type="ORF">CKAN_01861100</name>
</gene>
<dbReference type="PRINTS" id="PR00723">
    <property type="entry name" value="SUBTILISIN"/>
</dbReference>
<dbReference type="FunFam" id="2.60.40.2310:FF:000001">
    <property type="entry name" value="Subtilisin-like protease SBT1.5"/>
    <property type="match status" value="3"/>
</dbReference>
<comment type="caution">
    <text evidence="11">The sequence shown here is derived from an EMBL/GenBank/DDBJ whole genome shotgun (WGS) entry which is preliminary data.</text>
</comment>
<evidence type="ECO:0000256" key="6">
    <source>
        <dbReference type="PIRSR" id="PIRSR615500-1"/>
    </source>
</evidence>
<evidence type="ECO:0000313" key="11">
    <source>
        <dbReference type="EMBL" id="RWR89549.1"/>
    </source>
</evidence>
<dbReference type="GO" id="GO:0006508">
    <property type="term" value="P:proteolysis"/>
    <property type="evidence" value="ECO:0007669"/>
    <property type="project" value="UniProtKB-KW"/>
</dbReference>
<evidence type="ECO:0000259" key="8">
    <source>
        <dbReference type="Pfam" id="PF00082"/>
    </source>
</evidence>
<proteinExistence type="inferred from homology"/>
<dbReference type="Pfam" id="PF05922">
    <property type="entry name" value="Inhibitor_I9"/>
    <property type="match status" value="3"/>
</dbReference>
<dbReference type="PROSITE" id="PS00138">
    <property type="entry name" value="SUBTILASE_SER"/>
    <property type="match status" value="3"/>
</dbReference>
<evidence type="ECO:0000313" key="12">
    <source>
        <dbReference type="Proteomes" id="UP000283530"/>
    </source>
</evidence>
<dbReference type="Gene3D" id="3.30.70.80">
    <property type="entry name" value="Peptidase S8 propeptide/proteinase inhibitor I9"/>
    <property type="match status" value="2"/>
</dbReference>
<keyword evidence="5 7" id="KW-0720">Serine protease</keyword>
<evidence type="ECO:0000256" key="5">
    <source>
        <dbReference type="ARBA" id="ARBA00022825"/>
    </source>
</evidence>
<dbReference type="PANTHER" id="PTHR10795">
    <property type="entry name" value="PROPROTEIN CONVERTASE SUBTILISIN/KEXIN"/>
    <property type="match status" value="1"/>
</dbReference>
<evidence type="ECO:0000256" key="1">
    <source>
        <dbReference type="ARBA" id="ARBA00011073"/>
    </source>
</evidence>
<dbReference type="SUPFAM" id="SSF52743">
    <property type="entry name" value="Subtilisin-like"/>
    <property type="match status" value="3"/>
</dbReference>
<dbReference type="OrthoDB" id="206201at2759"/>
<dbReference type="GO" id="GO:0004252">
    <property type="term" value="F:serine-type endopeptidase activity"/>
    <property type="evidence" value="ECO:0007669"/>
    <property type="project" value="UniProtKB-UniRule"/>
</dbReference>
<feature type="domain" description="Subtilisin-like protease fibronectin type-III" evidence="10">
    <location>
        <begin position="2073"/>
        <end position="2171"/>
    </location>
</feature>
<feature type="active site" description="Charge relay system" evidence="7">
    <location>
        <position position="1956"/>
    </location>
</feature>
<dbReference type="Pfam" id="PF00082">
    <property type="entry name" value="Peptidase_S8"/>
    <property type="match status" value="3"/>
</dbReference>
<dbReference type="InterPro" id="IPR037045">
    <property type="entry name" value="S8pro/Inhibitor_I9_sf"/>
</dbReference>
<dbReference type="FunFam" id="3.50.30.30:FF:000005">
    <property type="entry name" value="subtilisin-like protease SBT1.5"/>
    <property type="match status" value="1"/>
</dbReference>
<reference evidence="11 12" key="1">
    <citation type="journal article" date="2019" name="Nat. Plants">
        <title>Stout camphor tree genome fills gaps in understanding of flowering plant genome evolution.</title>
        <authorList>
            <person name="Chaw S.M."/>
            <person name="Liu Y.C."/>
            <person name="Wu Y.W."/>
            <person name="Wang H.Y."/>
            <person name="Lin C.I."/>
            <person name="Wu C.S."/>
            <person name="Ke H.M."/>
            <person name="Chang L.Y."/>
            <person name="Hsu C.Y."/>
            <person name="Yang H.T."/>
            <person name="Sudianto E."/>
            <person name="Hsu M.H."/>
            <person name="Wu K.P."/>
            <person name="Wang L.N."/>
            <person name="Leebens-Mack J.H."/>
            <person name="Tsai I.J."/>
        </authorList>
    </citation>
    <scope>NUCLEOTIDE SEQUENCE [LARGE SCALE GENOMIC DNA]</scope>
    <source>
        <strain evidence="12">cv. Chaw 1501</strain>
        <tissue evidence="11">Young leaves</tissue>
    </source>
</reference>
<feature type="domain" description="Peptidase S8/S53" evidence="8">
    <location>
        <begin position="1546"/>
        <end position="1993"/>
    </location>
</feature>
<feature type="active site" description="Charge relay system" evidence="7">
    <location>
        <position position="1555"/>
    </location>
</feature>
<dbReference type="InterPro" id="IPR023828">
    <property type="entry name" value="Peptidase_S8_Ser-AS"/>
</dbReference>
<dbReference type="CDD" id="cd02120">
    <property type="entry name" value="PA_subtilisin_like"/>
    <property type="match status" value="3"/>
</dbReference>
<evidence type="ECO:0000259" key="10">
    <source>
        <dbReference type="Pfam" id="PF17766"/>
    </source>
</evidence>
<dbReference type="InterPro" id="IPR034197">
    <property type="entry name" value="Peptidases_S8_3"/>
</dbReference>
<dbReference type="InterPro" id="IPR000209">
    <property type="entry name" value="Peptidase_S8/S53_dom"/>
</dbReference>
<accession>A0A443PFL0</accession>
<dbReference type="InterPro" id="IPR041469">
    <property type="entry name" value="Subtilisin-like_FN3"/>
</dbReference>
<feature type="domain" description="Subtilisin-like protease fibronectin type-III" evidence="10">
    <location>
        <begin position="1363"/>
        <end position="1460"/>
    </location>
</feature>
<dbReference type="FunFam" id="3.40.50.200:FF:000006">
    <property type="entry name" value="Subtilisin-like protease SBT1.5"/>
    <property type="match status" value="3"/>
</dbReference>
<feature type="active site" description="Charge relay system" evidence="6 7">
    <location>
        <position position="219"/>
    </location>
</feature>
<keyword evidence="3" id="KW-0732">Signal</keyword>
<feature type="active site" description="Charge relay system" evidence="7">
    <location>
        <position position="957"/>
    </location>
</feature>
<feature type="domain" description="Inhibitor I9" evidence="9">
    <location>
        <begin position="770"/>
        <end position="849"/>
    </location>
</feature>
<feature type="domain" description="Peptidase S8/S53" evidence="8">
    <location>
        <begin position="135"/>
        <end position="583"/>
    </location>
</feature>
<comment type="similarity">
    <text evidence="1 7">Belongs to the peptidase S8 family.</text>
</comment>
<evidence type="ECO:0000256" key="7">
    <source>
        <dbReference type="PROSITE-ProRule" id="PRU01240"/>
    </source>
</evidence>
<sequence>MEKEGFVEVLEMKGEGLEAEEEEDVEGKFGDGVAQLQWYALCKGKDSKLQIGQKSQSLEPGDEAARDSMVYSYRHGFSGFAAKLTKSQAKQIAEFRCVARVIPNRIYQLQTTRSWEFLGVYPPAPGNILWEGKQGDGVIIGMVDTGIWPESDSFNDNGLGPVPSHWKGICQKGEVFNASNCNKKLIGARWFVKGMVAELQDPSILGKFDYLSPRDIQGHGTHTASTTAGSMVQNTSFMGLATGEAKGGALQARIAVYKACWVFGCTTADILSAFDYAIHDGVDVLSLSLGANPPLPSYMDASDFSVGAFHAVAKGIAVVCAAGNEGPVSQTVSNTAPWIMTVGASTIDRSFPTAITLGNNITYMGQALHRGKNRDKFYGLVDAASIPDMSSSDNPSSCGPGTLNATLARGKVVLCFWDASQQSVQIASLVVKQVGGTGVIFTQHPKSNLISCGSTPCVLVSLEIGTHISNYIKGTQSPTVKLSSSTTLVGNLVSPTVSYFSSRGPNSLLPAILKPDIIAPGSNILAAWSPVASLYRSEKYAIISGTSMACPHISGIVALIKSVHPEWSPAAIKSALVTTASTTDVYGQQIEEESGVRKLADPFDYGGGHVNPNAASDPGLVYDMNTTDNALFLCAMGYSSHDISLVTNMSITCPQTSSTSIILNLNLPSITIPNLRDTLVISRTVTNVGAVNAIYKAKVEAPSGVMVDVKPQILWFSAKQKVLSFQVKFTAAKQKQGVYTFGSLTWCDRVHKVRIPFSVRTTFYDNYDDVYIVYLGERKNQDPDMVTDSHYEMLAKLLQRNKEARDSMVYSYSHSFSGFAAKLTESEARRVAEFPGVLQVTPNQIHQLHTTRSWDFLGLYPPSHDNLAGKGKQGEGVIIGVMDSGIWPESKSFDDEEMGPVPTKWKGICQEGVCFNASSCNRKLIGARWFVEGQKAENPHIFDRTNEVESPRDVNGHGTHTASTAAGSLVQNVSFMGVATGAAKGGAPRAHIAVYKVCWNSRCSTADILSAFDYAISDGVDVISASIGSTPPFVAYEEGYAMGAFHAVAKGIVVVFSAGNAGPVTQTVANTAPWILTVAAGTIDRSFPIKFTLGNHATYTGQALYREDRTQDYILAYGGRCIPGSLNPNLIAGKVVLCFWDQQQEGIQLADRSVEAARGAGVIFAQPPTNRLASCGSRPCIAVSYVIGTKIFHYITKNMFPYVIFSSSNTNIGKVDPTISHFSSRGPSSLSPAILKPDIAAPGSDILAAWSPASSDQPGEYMITSGTSMACPHISGIVALLKVVHPDWSPAAIKSALLANPFDYGGGYVYPNKASDPGLVYDMSETENTLFLCAMGYSSQYISAVINMNFTCPQKSSSSIMLNLNLPSITIPNLRGTIPITRTVTNVGAVDANYSSSAVVPWGVSMHIFPPVLSFNAITSKLTFEVNFSVAEQQQIRGFYTFGILTWSDGFHSVTIPISVRTTHDDDDYGDVSEEAARNSMVYSYTHGFSGFAATLTESEAKQLAEFPGVIQVIPNQIYELHTTRSWDFLGLHPSADNLVTEGKEGEGVIIGVIDTGIWPESKSFDDTGMGPVPTKWKGICEEGTTFNASNCNKKLIGARWFLTGLKPNNSHILGQTFEDLSPRDIYGHGTHTASIAAGSLVQDASFMGVAKGVAKGGAPRAHIAMYKVCWTTVNNGTRCQLSDIIKGFDQAIADGVDVITASLGRRPPLFAYEYGYAMATFHAVDNGIVVVSSAGNSGPVAQSVDNTAPWMLTVGASTIDRSFPTKVTLGNNATYTGQALYSGENSAMFYQLAFGGSCIPETLDPKSFAGKVVLCYWNATQQGYLTPDIRVADGNVAKVNGAGVIFVQPPTNKLASCGSRPCIAVSYVTGAKIYHYIQRATQEGRSPKVTFSSSTTTVGNLVSPTISYFSSRGPSSLSPAILKPDIAAPGSDILGAWSPASPNLPGEYMILSGTSTAGPHISGIVALLKVVHPDWSPAAIKSALVTTASTTDAYGQQIEEESGVRKIANPFDYGGGFVNPNAASNPGLIYNMTIKENAISLCAMGYSSQEISNMTNMFITCPQTSSSSIMLNLNLPSITIPNLKDEVVITRTVTNVDASKDAHYKANVKAPSGVSVSVSPQSLSFNTTTSELTFQVQFKVAQGQQKQGFYTFGSLTWSDGSHNVRIPISVRTTLDDDDDDYDGVSWDGNYNIATEEGFHLSLQEA</sequence>
<dbReference type="CDD" id="cd04852">
    <property type="entry name" value="Peptidases_S8_3"/>
    <property type="match status" value="3"/>
</dbReference>
<evidence type="ECO:0000256" key="2">
    <source>
        <dbReference type="ARBA" id="ARBA00022670"/>
    </source>
</evidence>
<feature type="active site" description="Charge relay system" evidence="7">
    <location>
        <position position="1629"/>
    </location>
</feature>
<feature type="domain" description="Subtilisin-like protease fibronectin type-III" evidence="10">
    <location>
        <begin position="664"/>
        <end position="759"/>
    </location>
</feature>
<feature type="active site" description="Charge relay system" evidence="6 7">
    <location>
        <position position="547"/>
    </location>
</feature>
<dbReference type="STRING" id="337451.A0A443PFL0"/>
<dbReference type="PROSITE" id="PS51892">
    <property type="entry name" value="SUBTILASE"/>
    <property type="match status" value="3"/>
</dbReference>
<evidence type="ECO:0000256" key="3">
    <source>
        <dbReference type="ARBA" id="ARBA00022729"/>
    </source>
</evidence>
<dbReference type="Gene3D" id="3.50.30.30">
    <property type="match status" value="3"/>
</dbReference>
<dbReference type="Pfam" id="PF17766">
    <property type="entry name" value="fn3_6"/>
    <property type="match status" value="3"/>
</dbReference>
<organism evidence="11 12">
    <name type="scientific">Cinnamomum micranthum f. kanehirae</name>
    <dbReference type="NCBI Taxonomy" id="337451"/>
    <lineage>
        <taxon>Eukaryota</taxon>
        <taxon>Viridiplantae</taxon>
        <taxon>Streptophyta</taxon>
        <taxon>Embryophyta</taxon>
        <taxon>Tracheophyta</taxon>
        <taxon>Spermatophyta</taxon>
        <taxon>Magnoliopsida</taxon>
        <taxon>Magnoliidae</taxon>
        <taxon>Laurales</taxon>
        <taxon>Lauraceae</taxon>
        <taxon>Cinnamomum</taxon>
    </lineage>
</organism>
<feature type="active site" description="Charge relay system" evidence="6 7">
    <location>
        <position position="144"/>
    </location>
</feature>
<name>A0A443PFL0_9MAGN</name>